<protein>
    <recommendedName>
        <fullName evidence="1">Metallo-beta-lactamase domain-containing protein</fullName>
    </recommendedName>
</protein>
<dbReference type="PANTHER" id="PTHR42951">
    <property type="entry name" value="METALLO-BETA-LACTAMASE DOMAIN-CONTAINING"/>
    <property type="match status" value="1"/>
</dbReference>
<reference evidence="2 3" key="1">
    <citation type="journal article" date="2015" name="Microbiome">
        <title>Genomic resolution of linkages in carbon, nitrogen, and sulfur cycling among widespread estuary sediment bacteria.</title>
        <authorList>
            <person name="Baker B.J."/>
            <person name="Lazar C.S."/>
            <person name="Teske A.P."/>
            <person name="Dick G.J."/>
        </authorList>
    </citation>
    <scope>NUCLEOTIDE SEQUENCE [LARGE SCALE GENOMIC DNA]</scope>
    <source>
        <strain evidence="2">SM23_60</strain>
    </source>
</reference>
<sequence length="337" mass="38465">MEGVTVCKIMKLSVFIITFLWCQMYESRHFELQELAGGVYAAIPKIGGHAICNAGIIDLGDKTIIFDTFMSPIAAQDLLIAVKEMKLSPVAYVINSHYHNDHIRGNQIFSDESKIISTSKTKELIEEREPGQIEQEKQYAKEAYSQTKALMEAEKDPKKQESHLMWCGYYEALVESHPILKTRLPDSTFEHEYIFDGPKRKALLLCYGSGHTESDAILILPDDKIVFMGDLVFIDMHPFMADGDPEHWKDYLKKVEDIDMAVVVPGHGPVGTKEDLYTMIEYITMTETLAQKMVDEGKGENDIETLAVPSPFNDWCFDNFFRVSMKFMYNRMKSIVD</sequence>
<dbReference type="Pfam" id="PF00753">
    <property type="entry name" value="Lactamase_B"/>
    <property type="match status" value="1"/>
</dbReference>
<evidence type="ECO:0000313" key="2">
    <source>
        <dbReference type="EMBL" id="KPK73217.1"/>
    </source>
</evidence>
<dbReference type="InterPro" id="IPR050855">
    <property type="entry name" value="NDM-1-like"/>
</dbReference>
<dbReference type="CDD" id="cd16282">
    <property type="entry name" value="metallo-hydrolase-like_MBL-fold"/>
    <property type="match status" value="1"/>
</dbReference>
<dbReference type="SUPFAM" id="SSF56281">
    <property type="entry name" value="Metallo-hydrolase/oxidoreductase"/>
    <property type="match status" value="1"/>
</dbReference>
<dbReference type="InterPro" id="IPR036866">
    <property type="entry name" value="RibonucZ/Hydroxyglut_hydro"/>
</dbReference>
<name>A0A0S8GKM3_UNCW3</name>
<gene>
    <name evidence="2" type="ORF">AMJ87_02365</name>
</gene>
<dbReference type="InterPro" id="IPR001279">
    <property type="entry name" value="Metallo-B-lactamas"/>
</dbReference>
<feature type="domain" description="Metallo-beta-lactamase" evidence="1">
    <location>
        <begin position="51"/>
        <end position="267"/>
    </location>
</feature>
<accession>A0A0S8GKM3</accession>
<dbReference type="Proteomes" id="UP000051096">
    <property type="component" value="Unassembled WGS sequence"/>
</dbReference>
<dbReference type="AlphaFoldDB" id="A0A0S8GKM3"/>
<evidence type="ECO:0000259" key="1">
    <source>
        <dbReference type="SMART" id="SM00849"/>
    </source>
</evidence>
<dbReference type="SMART" id="SM00849">
    <property type="entry name" value="Lactamase_B"/>
    <property type="match status" value="1"/>
</dbReference>
<comment type="caution">
    <text evidence="2">The sequence shown here is derived from an EMBL/GenBank/DDBJ whole genome shotgun (WGS) entry which is preliminary data.</text>
</comment>
<organism evidence="2 3">
    <name type="scientific">candidate division WOR_3 bacterium SM23_60</name>
    <dbReference type="NCBI Taxonomy" id="1703780"/>
    <lineage>
        <taxon>Bacteria</taxon>
        <taxon>Bacteria division WOR-3</taxon>
    </lineage>
</organism>
<proteinExistence type="predicted"/>
<dbReference type="Gene3D" id="3.60.15.10">
    <property type="entry name" value="Ribonuclease Z/Hydroxyacylglutathione hydrolase-like"/>
    <property type="match status" value="1"/>
</dbReference>
<evidence type="ECO:0000313" key="3">
    <source>
        <dbReference type="Proteomes" id="UP000051096"/>
    </source>
</evidence>
<dbReference type="EMBL" id="LJUO01000013">
    <property type="protein sequence ID" value="KPK73217.1"/>
    <property type="molecule type" value="Genomic_DNA"/>
</dbReference>
<dbReference type="PANTHER" id="PTHR42951:SF4">
    <property type="entry name" value="ACYL-COENZYME A THIOESTERASE MBLAC2"/>
    <property type="match status" value="1"/>
</dbReference>